<dbReference type="Pfam" id="PF01886">
    <property type="entry name" value="DUF61"/>
    <property type="match status" value="1"/>
</dbReference>
<dbReference type="EMBL" id="JAVDZE010000002">
    <property type="protein sequence ID" value="MDV3104133.1"/>
    <property type="molecule type" value="Genomic_DNA"/>
</dbReference>
<proteinExistence type="inferred from homology"/>
<sequence length="136" mass="16108">MSTAEDLLEREIMEINLHLPRRRVSLYDLLERGIDHIVLRDGSKHYFRASELQYLSSMLDEKEKMSLQLPIILEINTVDRGYFRVRGRVEVKVIEVVLGQFNPMEEKTEVRYPRYLLPKIRKVLPTTTTYAFIVEP</sequence>
<name>A0AAE4NWL0_9EURY</name>
<protein>
    <recommendedName>
        <fullName evidence="1">UPF0216 protein RBI02_06220</fullName>
    </recommendedName>
</protein>
<gene>
    <name evidence="2" type="ORF">RBI02_06220</name>
</gene>
<dbReference type="InterPro" id="IPR002746">
    <property type="entry name" value="UPF0216"/>
</dbReference>
<dbReference type="Proteomes" id="UP001245683">
    <property type="component" value="Unassembled WGS sequence"/>
</dbReference>
<organism evidence="2 3">
    <name type="scientific">Thermococcus waiotapuensis</name>
    <dbReference type="NCBI Taxonomy" id="90909"/>
    <lineage>
        <taxon>Archaea</taxon>
        <taxon>Methanobacteriati</taxon>
        <taxon>Methanobacteriota</taxon>
        <taxon>Thermococci</taxon>
        <taxon>Thermococcales</taxon>
        <taxon>Thermococcaceae</taxon>
        <taxon>Thermococcus</taxon>
    </lineage>
</organism>
<evidence type="ECO:0000256" key="1">
    <source>
        <dbReference type="HAMAP-Rule" id="MF_00585"/>
    </source>
</evidence>
<evidence type="ECO:0000313" key="3">
    <source>
        <dbReference type="Proteomes" id="UP001245683"/>
    </source>
</evidence>
<comment type="similarity">
    <text evidence="1">Belongs to the UPF0216 family.</text>
</comment>
<dbReference type="NCBIfam" id="NF003153">
    <property type="entry name" value="PRK04115.1"/>
    <property type="match status" value="1"/>
</dbReference>
<evidence type="ECO:0000313" key="2">
    <source>
        <dbReference type="EMBL" id="MDV3104133.1"/>
    </source>
</evidence>
<dbReference type="RefSeq" id="WP_315341901.1">
    <property type="nucleotide sequence ID" value="NZ_JAVDZE010000002.1"/>
</dbReference>
<dbReference type="PIRSF" id="PIRSF005264">
    <property type="entry name" value="UCP005264"/>
    <property type="match status" value="1"/>
</dbReference>
<dbReference type="HAMAP" id="MF_00585">
    <property type="entry name" value="UPF0216"/>
    <property type="match status" value="1"/>
</dbReference>
<keyword evidence="3" id="KW-1185">Reference proteome</keyword>
<dbReference type="AlphaFoldDB" id="A0AAE4NWL0"/>
<comment type="caution">
    <text evidence="2">The sequence shown here is derived from an EMBL/GenBank/DDBJ whole genome shotgun (WGS) entry which is preliminary data.</text>
</comment>
<reference evidence="2 3" key="1">
    <citation type="submission" date="2023-08" db="EMBL/GenBank/DDBJ databases">
        <title>Draft genome sequence of Thermococcus waiotapuensis WT1T, a thermophilic sulphur-dependent archaeon from order Thermococcales.</title>
        <authorList>
            <person name="Manners S.H."/>
            <person name="Carere C.R."/>
            <person name="Dhami M.K."/>
            <person name="Dobson R.C.J."/>
            <person name="Stott M.B."/>
        </authorList>
    </citation>
    <scope>NUCLEOTIDE SEQUENCE [LARGE SCALE GENOMIC DNA]</scope>
    <source>
        <strain evidence="2 3">WT1</strain>
    </source>
</reference>
<accession>A0AAE4NWL0</accession>